<dbReference type="Gene3D" id="3.40.50.2300">
    <property type="match status" value="1"/>
</dbReference>
<keyword evidence="2" id="KW-0238">DNA-binding</keyword>
<dbReference type="HOGENOM" id="CLU_000445_90_10_11"/>
<keyword evidence="6" id="KW-1185">Reference proteome</keyword>
<dbReference type="PANTHER" id="PTHR44688">
    <property type="entry name" value="DNA-BINDING TRANSCRIPTIONAL ACTIVATOR DEVR_DOSR"/>
    <property type="match status" value="1"/>
</dbReference>
<proteinExistence type="predicted"/>
<keyword evidence="1" id="KW-0805">Transcription regulation</keyword>
<dbReference type="AlphaFoldDB" id="D3F986"/>
<dbReference type="SMART" id="SM00421">
    <property type="entry name" value="HTH_LUXR"/>
    <property type="match status" value="1"/>
</dbReference>
<dbReference type="PANTHER" id="PTHR44688:SF16">
    <property type="entry name" value="DNA-BINDING TRANSCRIPTIONAL ACTIVATOR DEVR_DOSR"/>
    <property type="match status" value="1"/>
</dbReference>
<dbReference type="PROSITE" id="PS00622">
    <property type="entry name" value="HTH_LUXR_1"/>
    <property type="match status" value="1"/>
</dbReference>
<accession>D3F986</accession>
<dbReference type="Proteomes" id="UP000008229">
    <property type="component" value="Chromosome"/>
</dbReference>
<evidence type="ECO:0000313" key="5">
    <source>
        <dbReference type="EMBL" id="ADB49053.1"/>
    </source>
</evidence>
<evidence type="ECO:0000256" key="3">
    <source>
        <dbReference type="ARBA" id="ARBA00023163"/>
    </source>
</evidence>
<protein>
    <submittedName>
        <fullName evidence="5">Transcriptional regulator, LuxR family</fullName>
    </submittedName>
</protein>
<evidence type="ECO:0000256" key="2">
    <source>
        <dbReference type="ARBA" id="ARBA00023125"/>
    </source>
</evidence>
<keyword evidence="3" id="KW-0804">Transcription</keyword>
<dbReference type="SUPFAM" id="SSF46894">
    <property type="entry name" value="C-terminal effector domain of the bipartite response regulators"/>
    <property type="match status" value="1"/>
</dbReference>
<dbReference type="InterPro" id="IPR000792">
    <property type="entry name" value="Tscrpt_reg_LuxR_C"/>
</dbReference>
<dbReference type="OrthoDB" id="4500249at2"/>
<dbReference type="InterPro" id="IPR011006">
    <property type="entry name" value="CheY-like_superfamily"/>
</dbReference>
<dbReference type="RefSeq" id="WP_012932106.1">
    <property type="nucleotide sequence ID" value="NC_013739.1"/>
</dbReference>
<dbReference type="CDD" id="cd06170">
    <property type="entry name" value="LuxR_C_like"/>
    <property type="match status" value="1"/>
</dbReference>
<feature type="domain" description="HTH luxR-type" evidence="4">
    <location>
        <begin position="128"/>
        <end position="193"/>
    </location>
</feature>
<dbReference type="PROSITE" id="PS50043">
    <property type="entry name" value="HTH_LUXR_2"/>
    <property type="match status" value="1"/>
</dbReference>
<evidence type="ECO:0000256" key="1">
    <source>
        <dbReference type="ARBA" id="ARBA00023015"/>
    </source>
</evidence>
<reference evidence="6" key="2">
    <citation type="submission" date="2010-01" db="EMBL/GenBank/DDBJ databases">
        <title>The complete genome of Conexibacter woesei DSM 14684.</title>
        <authorList>
            <consortium name="US DOE Joint Genome Institute (JGI-PGF)"/>
            <person name="Lucas S."/>
            <person name="Copeland A."/>
            <person name="Lapidus A."/>
            <person name="Glavina del Rio T."/>
            <person name="Dalin E."/>
            <person name="Tice H."/>
            <person name="Bruce D."/>
            <person name="Goodwin L."/>
            <person name="Pitluck S."/>
            <person name="Kyrpides N."/>
            <person name="Mavromatis K."/>
            <person name="Ivanova N."/>
            <person name="Mikhailova N."/>
            <person name="Chertkov O."/>
            <person name="Brettin T."/>
            <person name="Detter J.C."/>
            <person name="Han C."/>
            <person name="Larimer F."/>
            <person name="Land M."/>
            <person name="Hauser L."/>
            <person name="Markowitz V."/>
            <person name="Cheng J.-F."/>
            <person name="Hugenholtz P."/>
            <person name="Woyke T."/>
            <person name="Wu D."/>
            <person name="Pukall R."/>
            <person name="Steenblock K."/>
            <person name="Schneider S."/>
            <person name="Klenk H.-P."/>
            <person name="Eisen J.A."/>
        </authorList>
    </citation>
    <scope>NUCLEOTIDE SEQUENCE [LARGE SCALE GENOMIC DNA]</scope>
    <source>
        <strain evidence="6">DSM 14684 / CIP 108061 / JCM 11494 / NBRC 100937 / ID131577</strain>
    </source>
</reference>
<evidence type="ECO:0000313" key="6">
    <source>
        <dbReference type="Proteomes" id="UP000008229"/>
    </source>
</evidence>
<gene>
    <name evidence="5" type="ordered locus">Cwoe_0618</name>
</gene>
<dbReference type="Pfam" id="PF00196">
    <property type="entry name" value="GerE"/>
    <property type="match status" value="1"/>
</dbReference>
<dbReference type="PRINTS" id="PR00038">
    <property type="entry name" value="HTHLUXR"/>
</dbReference>
<sequence>MSSLADRRLTVLVVDREELALWGFSLVLQRQTWVRRCAVANDLATARKRVAELPVDVVAVDGRFGDDALSALQADLRAISPCIRVVLTVDASDRTLPPLPTIDRTWPVARLLTALRAAGLDDTAPIHRPPSPTRLSERERQVLTLVSEGSTNAQIGRSLCLSPHTIKQHTSSVYRKLHARNRAEAVTRARELGLLV</sequence>
<name>D3F986_CONWI</name>
<dbReference type="InterPro" id="IPR036388">
    <property type="entry name" value="WH-like_DNA-bd_sf"/>
</dbReference>
<organism evidence="5 6">
    <name type="scientific">Conexibacter woesei (strain DSM 14684 / CCUG 47730 / CIP 108061 / JCM 11494 / NBRC 100937 / ID131577)</name>
    <dbReference type="NCBI Taxonomy" id="469383"/>
    <lineage>
        <taxon>Bacteria</taxon>
        <taxon>Bacillati</taxon>
        <taxon>Actinomycetota</taxon>
        <taxon>Thermoleophilia</taxon>
        <taxon>Solirubrobacterales</taxon>
        <taxon>Conexibacteraceae</taxon>
        <taxon>Conexibacter</taxon>
    </lineage>
</organism>
<dbReference type="KEGG" id="cwo:Cwoe_0618"/>
<dbReference type="InterPro" id="IPR016032">
    <property type="entry name" value="Sig_transdc_resp-reg_C-effctor"/>
</dbReference>
<evidence type="ECO:0000259" key="4">
    <source>
        <dbReference type="PROSITE" id="PS50043"/>
    </source>
</evidence>
<dbReference type="SUPFAM" id="SSF52172">
    <property type="entry name" value="CheY-like"/>
    <property type="match status" value="1"/>
</dbReference>
<dbReference type="STRING" id="469383.Cwoe_0618"/>
<dbReference type="eggNOG" id="COG2197">
    <property type="taxonomic scope" value="Bacteria"/>
</dbReference>
<dbReference type="GO" id="GO:0003677">
    <property type="term" value="F:DNA binding"/>
    <property type="evidence" value="ECO:0007669"/>
    <property type="project" value="UniProtKB-KW"/>
</dbReference>
<dbReference type="EMBL" id="CP001854">
    <property type="protein sequence ID" value="ADB49053.1"/>
    <property type="molecule type" value="Genomic_DNA"/>
</dbReference>
<dbReference type="Gene3D" id="1.10.10.10">
    <property type="entry name" value="Winged helix-like DNA-binding domain superfamily/Winged helix DNA-binding domain"/>
    <property type="match status" value="1"/>
</dbReference>
<reference evidence="5 6" key="1">
    <citation type="journal article" date="2010" name="Stand. Genomic Sci.">
        <title>Complete genome sequence of Conexibacter woesei type strain (ID131577).</title>
        <authorList>
            <person name="Pukall R."/>
            <person name="Lapidus A."/>
            <person name="Glavina Del Rio T."/>
            <person name="Copeland A."/>
            <person name="Tice H."/>
            <person name="Cheng J.-F."/>
            <person name="Lucas S."/>
            <person name="Chen F."/>
            <person name="Nolan M."/>
            <person name="Bruce D."/>
            <person name="Goodwin L."/>
            <person name="Pitluck S."/>
            <person name="Mavromatis K."/>
            <person name="Ivanova N."/>
            <person name="Ovchinnikova G."/>
            <person name="Pati A."/>
            <person name="Chen A."/>
            <person name="Palaniappan K."/>
            <person name="Land M."/>
            <person name="Hauser L."/>
            <person name="Chang Y.-J."/>
            <person name="Jeffries C.D."/>
            <person name="Chain P."/>
            <person name="Meincke L."/>
            <person name="Sims D."/>
            <person name="Brettin T."/>
            <person name="Detter J.C."/>
            <person name="Rohde M."/>
            <person name="Goeker M."/>
            <person name="Bristow J."/>
            <person name="Eisen J.A."/>
            <person name="Markowitz V."/>
            <person name="Kyrpides N.C."/>
            <person name="Klenk H.-P."/>
            <person name="Hugenholtz P."/>
        </authorList>
    </citation>
    <scope>NUCLEOTIDE SEQUENCE [LARGE SCALE GENOMIC DNA]</scope>
    <source>
        <strain evidence="6">DSM 14684 / CIP 108061 / JCM 11494 / NBRC 100937 / ID131577</strain>
    </source>
</reference>
<dbReference type="GO" id="GO:0006355">
    <property type="term" value="P:regulation of DNA-templated transcription"/>
    <property type="evidence" value="ECO:0007669"/>
    <property type="project" value="InterPro"/>
</dbReference>